<evidence type="ECO:0000313" key="1">
    <source>
        <dbReference type="EMBL" id="KAB4253024.1"/>
    </source>
</evidence>
<name>A0A7J5IKP4_BACUN</name>
<reference evidence="1 2" key="1">
    <citation type="journal article" date="2019" name="Nat. Med.">
        <title>A library of human gut bacterial isolates paired with longitudinal multiomics data enables mechanistic microbiome research.</title>
        <authorList>
            <person name="Poyet M."/>
            <person name="Groussin M."/>
            <person name="Gibbons S.M."/>
            <person name="Avila-Pacheco J."/>
            <person name="Jiang X."/>
            <person name="Kearney S.M."/>
            <person name="Perrotta A.R."/>
            <person name="Berdy B."/>
            <person name="Zhao S."/>
            <person name="Lieberman T.D."/>
            <person name="Swanson P.K."/>
            <person name="Smith M."/>
            <person name="Roesemann S."/>
            <person name="Alexander J.E."/>
            <person name="Rich S.A."/>
            <person name="Livny J."/>
            <person name="Vlamakis H."/>
            <person name="Clish C."/>
            <person name="Bullock K."/>
            <person name="Deik A."/>
            <person name="Scott J."/>
            <person name="Pierce K.A."/>
            <person name="Xavier R.J."/>
            <person name="Alm E.J."/>
        </authorList>
    </citation>
    <scope>NUCLEOTIDE SEQUENCE [LARGE SCALE GENOMIC DNA]</scope>
    <source>
        <strain evidence="1 2">BIOML-A3</strain>
    </source>
</reference>
<protein>
    <recommendedName>
        <fullName evidence="3">YjbH domain-containing protein</fullName>
    </recommendedName>
</protein>
<dbReference type="EMBL" id="WCTJ01000017">
    <property type="protein sequence ID" value="KAB4253024.1"/>
    <property type="molecule type" value="Genomic_DNA"/>
</dbReference>
<feature type="non-terminal residue" evidence="1">
    <location>
        <position position="1"/>
    </location>
</feature>
<accession>A0A7J5IKP4</accession>
<dbReference type="AlphaFoldDB" id="A0A7J5IKP4"/>
<comment type="caution">
    <text evidence="1">The sequence shown here is derived from an EMBL/GenBank/DDBJ whole genome shotgun (WGS) entry which is preliminary data.</text>
</comment>
<gene>
    <name evidence="1" type="ORF">GAP48_11135</name>
</gene>
<dbReference type="Proteomes" id="UP000487989">
    <property type="component" value="Unassembled WGS sequence"/>
</dbReference>
<evidence type="ECO:0000313" key="2">
    <source>
        <dbReference type="Proteomes" id="UP000487989"/>
    </source>
</evidence>
<proteinExistence type="predicted"/>
<evidence type="ECO:0008006" key="3">
    <source>
        <dbReference type="Google" id="ProtNLM"/>
    </source>
</evidence>
<dbReference type="RefSeq" id="WP_138298437.1">
    <property type="nucleotide sequence ID" value="NZ_JADNCX010000012.1"/>
</dbReference>
<sequence>GQVGTTEGNGYYSRFYIAASKHIPVVGKEEIGVHLSYLYNNRKEYKLNGFALGVTYNPSFHPQLRVIAEYDSKDFALGATYLLFKHLHVQVEMQRMKYFSGGLTYKIHLK</sequence>
<organism evidence="1 2">
    <name type="scientific">Bacteroides uniformis</name>
    <dbReference type="NCBI Taxonomy" id="820"/>
    <lineage>
        <taxon>Bacteria</taxon>
        <taxon>Pseudomonadati</taxon>
        <taxon>Bacteroidota</taxon>
        <taxon>Bacteroidia</taxon>
        <taxon>Bacteroidales</taxon>
        <taxon>Bacteroidaceae</taxon>
        <taxon>Bacteroides</taxon>
    </lineage>
</organism>